<keyword evidence="3" id="KW-1185">Reference proteome</keyword>
<evidence type="ECO:0000313" key="3">
    <source>
        <dbReference type="Proteomes" id="UP001204445"/>
    </source>
</evidence>
<accession>A0AAE3HLH2</accession>
<reference evidence="2" key="1">
    <citation type="submission" date="2022-08" db="EMBL/GenBank/DDBJ databases">
        <title>Genomic Encyclopedia of Type Strains, Phase III (KMG-III): the genomes of soil and plant-associated and newly described type strains.</title>
        <authorList>
            <person name="Whitman W."/>
        </authorList>
    </citation>
    <scope>NUCLEOTIDE SEQUENCE</scope>
    <source>
        <strain evidence="2">HMT 1</strain>
    </source>
</reference>
<proteinExistence type="predicted"/>
<dbReference type="AlphaFoldDB" id="A0AAE3HLH2"/>
<name>A0AAE3HLH2_9GAMM</name>
<dbReference type="Proteomes" id="UP001204445">
    <property type="component" value="Unassembled WGS sequence"/>
</dbReference>
<gene>
    <name evidence="2" type="ORF">J2T55_002560</name>
</gene>
<protein>
    <recommendedName>
        <fullName evidence="1">Nucleotidyltransferase-like domain-containing protein</fullName>
    </recommendedName>
</protein>
<organism evidence="2 3">
    <name type="scientific">Methylohalomonas lacus</name>
    <dbReference type="NCBI Taxonomy" id="398773"/>
    <lineage>
        <taxon>Bacteria</taxon>
        <taxon>Pseudomonadati</taxon>
        <taxon>Pseudomonadota</taxon>
        <taxon>Gammaproteobacteria</taxon>
        <taxon>Methylohalomonadales</taxon>
        <taxon>Methylohalomonadaceae</taxon>
        <taxon>Methylohalomonas</taxon>
    </lineage>
</organism>
<comment type="caution">
    <text evidence="2">The sequence shown here is derived from an EMBL/GenBank/DDBJ whole genome shotgun (WGS) entry which is preliminary data.</text>
</comment>
<dbReference type="Pfam" id="PF12281">
    <property type="entry name" value="NTP_transf_8"/>
    <property type="match status" value="1"/>
</dbReference>
<dbReference type="RefSeq" id="WP_259057602.1">
    <property type="nucleotide sequence ID" value="NZ_JANUCT010000025.1"/>
</dbReference>
<sequence>MQPKPQSLTARTLFAELRELALAVGALENIGDTPGSVVDKNIKGRAYLYYQYRDLDGRTRQCYLGPDDAATRSLVERLRQRAQLHAADRERLDELRGAFLAAGGLATASAPLRVLKAFADAGVLQPGRQQGVLVGTHAFIAMGNLLGVNWSGNMQTQDIDLAGSVKVDIAVQPAGVDTADLLDKLNMGFIPVPSLNPKSPSTAFRVRGQELRVDLLTPMTGKQPRQPVFVPAFNAPAQPVRFLDYLIEETLPTVLAGHKYCVLLNIPSPERFALHKLLVSESRSSTFAAKAEKDRLQSAQLLQVLVSEAPDGLKQARDDLVGRGKQWAGKLQRGLEKIETIAPEASRYVAAL</sequence>
<dbReference type="EMBL" id="JANUCT010000025">
    <property type="protein sequence ID" value="MCS3904521.1"/>
    <property type="molecule type" value="Genomic_DNA"/>
</dbReference>
<feature type="domain" description="Nucleotidyltransferase-like" evidence="1">
    <location>
        <begin position="113"/>
        <end position="318"/>
    </location>
</feature>
<evidence type="ECO:0000313" key="2">
    <source>
        <dbReference type="EMBL" id="MCS3904521.1"/>
    </source>
</evidence>
<dbReference type="InterPro" id="IPR058575">
    <property type="entry name" value="NTP_transf_8_dom"/>
</dbReference>
<evidence type="ECO:0000259" key="1">
    <source>
        <dbReference type="Pfam" id="PF12281"/>
    </source>
</evidence>